<keyword evidence="7 10" id="KW-0808">Transferase</keyword>
<evidence type="ECO:0000313" key="10">
    <source>
        <dbReference type="EMBL" id="MDI2090942.1"/>
    </source>
</evidence>
<organism evidence="10 11">
    <name type="scientific">Commensalibacter oyaizuii</name>
    <dbReference type="NCBI Taxonomy" id="3043873"/>
    <lineage>
        <taxon>Bacteria</taxon>
        <taxon>Pseudomonadati</taxon>
        <taxon>Pseudomonadota</taxon>
        <taxon>Alphaproteobacteria</taxon>
        <taxon>Acetobacterales</taxon>
        <taxon>Acetobacteraceae</taxon>
    </lineage>
</organism>
<dbReference type="SUPFAM" id="SSF52733">
    <property type="entry name" value="Nicotinate mononucleotide:5,6-dimethylbenzimidazole phosphoribosyltransferase (CobT)"/>
    <property type="match status" value="1"/>
</dbReference>
<dbReference type="Proteomes" id="UP001431634">
    <property type="component" value="Unassembled WGS sequence"/>
</dbReference>
<gene>
    <name evidence="10" type="ORF">QJV27_06080</name>
</gene>
<dbReference type="InterPro" id="IPR036087">
    <property type="entry name" value="Nict_dMeBzImd_PRibTrfase_sf"/>
</dbReference>
<comment type="pathway">
    <text evidence="1">Nucleoside biosynthesis; alpha-ribazole biosynthesis; alpha-ribazole from 5,6-dimethylbenzimidazole: step 1/2.</text>
</comment>
<dbReference type="Gene3D" id="3.40.50.10210">
    <property type="match status" value="1"/>
</dbReference>
<dbReference type="Gene3D" id="1.10.1610.10">
    <property type="match status" value="1"/>
</dbReference>
<accession>A0ABT6Q1G0</accession>
<dbReference type="CDD" id="cd02439">
    <property type="entry name" value="DMB-PRT_CobT"/>
    <property type="match status" value="1"/>
</dbReference>
<evidence type="ECO:0000256" key="6">
    <source>
        <dbReference type="ARBA" id="ARBA00022676"/>
    </source>
</evidence>
<comment type="catalytic activity">
    <reaction evidence="9">
        <text>5,6-dimethylbenzimidazole + nicotinate beta-D-ribonucleotide = alpha-ribazole 5'-phosphate + nicotinate + H(+)</text>
        <dbReference type="Rhea" id="RHEA:11196"/>
        <dbReference type="ChEBI" id="CHEBI:15378"/>
        <dbReference type="ChEBI" id="CHEBI:15890"/>
        <dbReference type="ChEBI" id="CHEBI:32544"/>
        <dbReference type="ChEBI" id="CHEBI:57502"/>
        <dbReference type="ChEBI" id="CHEBI:57918"/>
        <dbReference type="EC" id="2.4.2.21"/>
    </reaction>
</comment>
<evidence type="ECO:0000256" key="1">
    <source>
        <dbReference type="ARBA" id="ARBA00005049"/>
    </source>
</evidence>
<comment type="caution">
    <text evidence="10">The sequence shown here is derived from an EMBL/GenBank/DDBJ whole genome shotgun (WGS) entry which is preliminary data.</text>
</comment>
<evidence type="ECO:0000256" key="3">
    <source>
        <dbReference type="ARBA" id="ARBA00011991"/>
    </source>
</evidence>
<name>A0ABT6Q1G0_9PROT</name>
<dbReference type="EMBL" id="JASBAO010000001">
    <property type="protein sequence ID" value="MDI2090942.1"/>
    <property type="molecule type" value="Genomic_DNA"/>
</dbReference>
<proteinExistence type="inferred from homology"/>
<dbReference type="NCBIfam" id="NF000996">
    <property type="entry name" value="PRK00105.1"/>
    <property type="match status" value="1"/>
</dbReference>
<reference evidence="10" key="1">
    <citation type="submission" date="2023-05" db="EMBL/GenBank/DDBJ databases">
        <title>Whole genome sequence of Commensalibacter sp.</title>
        <authorList>
            <person name="Charoenyingcharoen P."/>
            <person name="Yukphan P."/>
        </authorList>
    </citation>
    <scope>NUCLEOTIDE SEQUENCE</scope>
    <source>
        <strain evidence="10">TBRC 16381</strain>
    </source>
</reference>
<protein>
    <recommendedName>
        <fullName evidence="4">Nicotinate-nucleotide--dimethylbenzimidazole phosphoribosyltransferase</fullName>
        <ecNumber evidence="3">2.4.2.21</ecNumber>
    </recommendedName>
    <alternativeName>
        <fullName evidence="8">N(1)-alpha-phosphoribosyltransferase</fullName>
    </alternativeName>
</protein>
<evidence type="ECO:0000256" key="9">
    <source>
        <dbReference type="ARBA" id="ARBA00047340"/>
    </source>
</evidence>
<dbReference type="InterPro" id="IPR023195">
    <property type="entry name" value="Nict_dMeBzImd_PRibTrfase_N"/>
</dbReference>
<evidence type="ECO:0000256" key="8">
    <source>
        <dbReference type="ARBA" id="ARBA00030686"/>
    </source>
</evidence>
<keyword evidence="11" id="KW-1185">Reference proteome</keyword>
<evidence type="ECO:0000313" key="11">
    <source>
        <dbReference type="Proteomes" id="UP001431634"/>
    </source>
</evidence>
<keyword evidence="6 10" id="KW-0328">Glycosyltransferase</keyword>
<evidence type="ECO:0000256" key="2">
    <source>
        <dbReference type="ARBA" id="ARBA00007110"/>
    </source>
</evidence>
<keyword evidence="5" id="KW-0169">Cobalamin biosynthesis</keyword>
<evidence type="ECO:0000256" key="7">
    <source>
        <dbReference type="ARBA" id="ARBA00022679"/>
    </source>
</evidence>
<dbReference type="GO" id="GO:0008939">
    <property type="term" value="F:nicotinate-nucleotide-dimethylbenzimidazole phosphoribosyltransferase activity"/>
    <property type="evidence" value="ECO:0007669"/>
    <property type="project" value="UniProtKB-EC"/>
</dbReference>
<dbReference type="PANTHER" id="PTHR43463:SF1">
    <property type="entry name" value="NICOTINATE-NUCLEOTIDE--DIMETHYLBENZIMIDAZOLE PHOSPHORIBOSYLTRANSFERASE"/>
    <property type="match status" value="1"/>
</dbReference>
<dbReference type="RefSeq" id="WP_281448058.1">
    <property type="nucleotide sequence ID" value="NZ_JASBAO010000001.1"/>
</dbReference>
<dbReference type="PANTHER" id="PTHR43463">
    <property type="entry name" value="NICOTINATE-NUCLEOTIDE--DIMETHYLBENZIMIDAZOLE PHOSPHORIBOSYLTRANSFERASE"/>
    <property type="match status" value="1"/>
</dbReference>
<sequence>MKQFKSIQHLRQACTEIPSKDDDAAQATYNHQKTLLKPPGSLGELENLVAWLASWQRKTTPTLNRVCIIVFAGNHGVTEENVTPYDPVITQMMINQMNQGHAAINQLANTANAELRIIPVHDLKPTQNICKYPAMSEEEFLKAVETGYNAVTPNIDLLCLGEVGIGNTTIAAALSAALFGGDGAQWVSKGTSTGADHVANKQNAVNSALALHKDILEDPLEVCRHLGGYEHAALLGAALAARHLNIPVILDGFVCTSAVAALQRLNPTGLDHTKISHLSAEKGHLLLAGNLNLYPLVAFNMRLGEGSGAALVIPIFQGALACYTGMSRYKDAGLPPNQGS</sequence>
<dbReference type="EC" id="2.4.2.21" evidence="3"/>
<evidence type="ECO:0000256" key="4">
    <source>
        <dbReference type="ARBA" id="ARBA00015486"/>
    </source>
</evidence>
<dbReference type="InterPro" id="IPR003200">
    <property type="entry name" value="Nict_dMeBzImd_PRibTrfase"/>
</dbReference>
<comment type="similarity">
    <text evidence="2">Belongs to the CobT family.</text>
</comment>
<evidence type="ECO:0000256" key="5">
    <source>
        <dbReference type="ARBA" id="ARBA00022573"/>
    </source>
</evidence>
<dbReference type="Pfam" id="PF02277">
    <property type="entry name" value="DBI_PRT"/>
    <property type="match status" value="1"/>
</dbReference>